<accession>A0A382J3V8</accession>
<gene>
    <name evidence="1" type="ORF">METZ01_LOCUS259574</name>
</gene>
<feature type="non-terminal residue" evidence="1">
    <location>
        <position position="207"/>
    </location>
</feature>
<proteinExistence type="predicted"/>
<dbReference type="PROSITE" id="PS51257">
    <property type="entry name" value="PROKAR_LIPOPROTEIN"/>
    <property type="match status" value="1"/>
</dbReference>
<reference evidence="1" key="1">
    <citation type="submission" date="2018-05" db="EMBL/GenBank/DDBJ databases">
        <authorList>
            <person name="Lanie J.A."/>
            <person name="Ng W.-L."/>
            <person name="Kazmierczak K.M."/>
            <person name="Andrzejewski T.M."/>
            <person name="Davidsen T.M."/>
            <person name="Wayne K.J."/>
            <person name="Tettelin H."/>
            <person name="Glass J.I."/>
            <person name="Rusch D."/>
            <person name="Podicherti R."/>
            <person name="Tsui H.-C.T."/>
            <person name="Winkler M.E."/>
        </authorList>
    </citation>
    <scope>NUCLEOTIDE SEQUENCE</scope>
</reference>
<dbReference type="EMBL" id="UINC01071648">
    <property type="protein sequence ID" value="SVC06720.1"/>
    <property type="molecule type" value="Genomic_DNA"/>
</dbReference>
<organism evidence="1">
    <name type="scientific">marine metagenome</name>
    <dbReference type="NCBI Taxonomy" id="408172"/>
    <lineage>
        <taxon>unclassified sequences</taxon>
        <taxon>metagenomes</taxon>
        <taxon>ecological metagenomes</taxon>
    </lineage>
</organism>
<sequence>MFSISKAVAFIAFVGLALVLGCVALLQVTQAEASDQTVTVPAPEVPINSFGYQGVEGGYQDHIENVASTIPAQLQPALKGVTFVNGCHPWSTKELGACAYGTFDPAGWGADNSSGHKWANSIWVSSRAVTTGTLSDVLIHETGHAFAHQFFDDCYFPRQAETSVKQLLLAHFAHDRADAAELLADAFVVAYGTDTGTAHTYYLDSFN</sequence>
<evidence type="ECO:0000313" key="1">
    <source>
        <dbReference type="EMBL" id="SVC06720.1"/>
    </source>
</evidence>
<dbReference type="AlphaFoldDB" id="A0A382J3V8"/>
<protein>
    <submittedName>
        <fullName evidence="1">Uncharacterized protein</fullName>
    </submittedName>
</protein>
<name>A0A382J3V8_9ZZZZ</name>